<reference evidence="2" key="2">
    <citation type="submission" date="2023-03" db="EMBL/GenBank/DDBJ databases">
        <authorList>
            <person name="Inwood S.N."/>
            <person name="Skelly J.G."/>
            <person name="Guhlin J."/>
            <person name="Harrop T.W.R."/>
            <person name="Goldson S.G."/>
            <person name="Dearden P.K."/>
        </authorList>
    </citation>
    <scope>NUCLEOTIDE SEQUENCE</scope>
    <source>
        <strain evidence="2">Lincoln</strain>
        <tissue evidence="2">Whole body</tissue>
    </source>
</reference>
<protein>
    <submittedName>
        <fullName evidence="2">Uncharacterized protein</fullName>
    </submittedName>
</protein>
<evidence type="ECO:0000256" key="1">
    <source>
        <dbReference type="SAM" id="MobiDB-lite"/>
    </source>
</evidence>
<keyword evidence="3" id="KW-1185">Reference proteome</keyword>
<evidence type="ECO:0000313" key="2">
    <source>
        <dbReference type="EMBL" id="KAK0181191.1"/>
    </source>
</evidence>
<dbReference type="EMBL" id="JAQQBR010000002">
    <property type="protein sequence ID" value="KAK0181191.1"/>
    <property type="molecule type" value="Genomic_DNA"/>
</dbReference>
<dbReference type="Proteomes" id="UP001168972">
    <property type="component" value="Unassembled WGS sequence"/>
</dbReference>
<feature type="region of interest" description="Disordered" evidence="1">
    <location>
        <begin position="89"/>
        <end position="116"/>
    </location>
</feature>
<proteinExistence type="predicted"/>
<reference evidence="2" key="1">
    <citation type="journal article" date="2023" name="bioRxiv">
        <title>Scaffold-level genome assemblies of two parasitoid biocontrol wasps reveal the parthenogenesis mechanism and an associated novel virus.</title>
        <authorList>
            <person name="Inwood S."/>
            <person name="Skelly J."/>
            <person name="Guhlin J."/>
            <person name="Harrop T."/>
            <person name="Goldson S."/>
            <person name="Dearden P."/>
        </authorList>
    </citation>
    <scope>NUCLEOTIDE SEQUENCE</scope>
    <source>
        <strain evidence="2">Lincoln</strain>
        <tissue evidence="2">Whole body</tissue>
    </source>
</reference>
<evidence type="ECO:0000313" key="3">
    <source>
        <dbReference type="Proteomes" id="UP001168972"/>
    </source>
</evidence>
<name>A0AA39G4L4_MICHY</name>
<accession>A0AA39G4L4</accession>
<comment type="caution">
    <text evidence="2">The sequence shown here is derived from an EMBL/GenBank/DDBJ whole genome shotgun (WGS) entry which is preliminary data.</text>
</comment>
<sequence>MKMSKLIKHHIHTRTVYIHVHHPPKKKKEPKNIRSNNFHEYWNNYKTYKNHNENGIEHSGLVSYQGLLTNNYLHDNELFNHPVPPIPFYDDYRGSDESAEDTPDPTSPTKTNFGYGVTGYSYPPQYETHENVDDIPPNDESSYEQVEYEEGHKAGHEVNTGHLYADQKNKFYGNEHEESSERYLDESNEENYRHFGDRYVTTSTAGQYNNR</sequence>
<gene>
    <name evidence="2" type="ORF">PV327_003495</name>
</gene>
<dbReference type="AlphaFoldDB" id="A0AA39G4L4"/>
<organism evidence="2 3">
    <name type="scientific">Microctonus hyperodae</name>
    <name type="common">Parasitoid wasp</name>
    <dbReference type="NCBI Taxonomy" id="165561"/>
    <lineage>
        <taxon>Eukaryota</taxon>
        <taxon>Metazoa</taxon>
        <taxon>Ecdysozoa</taxon>
        <taxon>Arthropoda</taxon>
        <taxon>Hexapoda</taxon>
        <taxon>Insecta</taxon>
        <taxon>Pterygota</taxon>
        <taxon>Neoptera</taxon>
        <taxon>Endopterygota</taxon>
        <taxon>Hymenoptera</taxon>
        <taxon>Apocrita</taxon>
        <taxon>Ichneumonoidea</taxon>
        <taxon>Braconidae</taxon>
        <taxon>Euphorinae</taxon>
        <taxon>Microctonus</taxon>
    </lineage>
</organism>